<evidence type="ECO:0000313" key="10">
    <source>
        <dbReference type="Proteomes" id="UP000317036"/>
    </source>
</evidence>
<dbReference type="PANTHER" id="PTHR34975">
    <property type="entry name" value="SPORE GERMINATION PROTEIN A2"/>
    <property type="match status" value="1"/>
</dbReference>
<evidence type="ECO:0000256" key="2">
    <source>
        <dbReference type="ARBA" id="ARBA00007998"/>
    </source>
</evidence>
<dbReference type="Pfam" id="PF03845">
    <property type="entry name" value="Spore_permease"/>
    <property type="match status" value="1"/>
</dbReference>
<feature type="transmembrane region" description="Helical" evidence="8">
    <location>
        <begin position="41"/>
        <end position="61"/>
    </location>
</feature>
<dbReference type="NCBIfam" id="TIGR00912">
    <property type="entry name" value="2A0309"/>
    <property type="match status" value="1"/>
</dbReference>
<evidence type="ECO:0000256" key="7">
    <source>
        <dbReference type="ARBA" id="ARBA00023136"/>
    </source>
</evidence>
<dbReference type="Proteomes" id="UP000317036">
    <property type="component" value="Unassembled WGS sequence"/>
</dbReference>
<evidence type="ECO:0000256" key="8">
    <source>
        <dbReference type="SAM" id="Phobius"/>
    </source>
</evidence>
<protein>
    <submittedName>
        <fullName evidence="9">GerAB/ArcD/ProY family transporter</fullName>
    </submittedName>
</protein>
<keyword evidence="4" id="KW-0309">Germination</keyword>
<dbReference type="RefSeq" id="WP_144850905.1">
    <property type="nucleotide sequence ID" value="NZ_VNJI01000031.1"/>
</dbReference>
<accession>A0A559K6Q7</accession>
<name>A0A559K6Q7_9BACL</name>
<organism evidence="9 10">
    <name type="scientific">Paenibacillus cremeus</name>
    <dbReference type="NCBI Taxonomy" id="2163881"/>
    <lineage>
        <taxon>Bacteria</taxon>
        <taxon>Bacillati</taxon>
        <taxon>Bacillota</taxon>
        <taxon>Bacilli</taxon>
        <taxon>Bacillales</taxon>
        <taxon>Paenibacillaceae</taxon>
        <taxon>Paenibacillus</taxon>
    </lineage>
</organism>
<keyword evidence="6 8" id="KW-1133">Transmembrane helix</keyword>
<feature type="transmembrane region" description="Helical" evidence="8">
    <location>
        <begin position="108"/>
        <end position="135"/>
    </location>
</feature>
<evidence type="ECO:0000256" key="6">
    <source>
        <dbReference type="ARBA" id="ARBA00022989"/>
    </source>
</evidence>
<comment type="similarity">
    <text evidence="2">Belongs to the amino acid-polyamine-organocation (APC) superfamily. Spore germination protein (SGP) (TC 2.A.3.9) family.</text>
</comment>
<evidence type="ECO:0000256" key="3">
    <source>
        <dbReference type="ARBA" id="ARBA00022448"/>
    </source>
</evidence>
<dbReference type="AlphaFoldDB" id="A0A559K6Q7"/>
<comment type="subcellular location">
    <subcellularLocation>
        <location evidence="1">Membrane</location>
        <topology evidence="1">Multi-pass membrane protein</topology>
    </subcellularLocation>
</comment>
<evidence type="ECO:0000256" key="4">
    <source>
        <dbReference type="ARBA" id="ARBA00022544"/>
    </source>
</evidence>
<evidence type="ECO:0000256" key="5">
    <source>
        <dbReference type="ARBA" id="ARBA00022692"/>
    </source>
</evidence>
<reference evidence="9 10" key="1">
    <citation type="submission" date="2019-07" db="EMBL/GenBank/DDBJ databases">
        <authorList>
            <person name="Kim J."/>
        </authorList>
    </citation>
    <scope>NUCLEOTIDE SEQUENCE [LARGE SCALE GENOMIC DNA]</scope>
    <source>
        <strain evidence="9 10">JC52</strain>
    </source>
</reference>
<feature type="transmembrane region" description="Helical" evidence="8">
    <location>
        <begin position="185"/>
        <end position="207"/>
    </location>
</feature>
<keyword evidence="10" id="KW-1185">Reference proteome</keyword>
<feature type="transmembrane region" description="Helical" evidence="8">
    <location>
        <begin position="147"/>
        <end position="165"/>
    </location>
</feature>
<dbReference type="GO" id="GO:0016020">
    <property type="term" value="C:membrane"/>
    <property type="evidence" value="ECO:0007669"/>
    <property type="project" value="UniProtKB-SubCell"/>
</dbReference>
<feature type="transmembrane region" description="Helical" evidence="8">
    <location>
        <begin position="12"/>
        <end position="35"/>
    </location>
</feature>
<proteinExistence type="inferred from homology"/>
<feature type="transmembrane region" description="Helical" evidence="8">
    <location>
        <begin position="335"/>
        <end position="356"/>
    </location>
</feature>
<dbReference type="PANTHER" id="PTHR34975:SF2">
    <property type="entry name" value="SPORE GERMINATION PROTEIN A2"/>
    <property type="match status" value="1"/>
</dbReference>
<feature type="transmembrane region" description="Helical" evidence="8">
    <location>
        <begin position="219"/>
        <end position="239"/>
    </location>
</feature>
<keyword evidence="7 8" id="KW-0472">Membrane</keyword>
<feature type="transmembrane region" description="Helical" evidence="8">
    <location>
        <begin position="81"/>
        <end position="102"/>
    </location>
</feature>
<dbReference type="Gene3D" id="1.20.1740.10">
    <property type="entry name" value="Amino acid/polyamine transporter I"/>
    <property type="match status" value="1"/>
</dbReference>
<dbReference type="GO" id="GO:0009847">
    <property type="term" value="P:spore germination"/>
    <property type="evidence" value="ECO:0007669"/>
    <property type="project" value="InterPro"/>
</dbReference>
<dbReference type="EMBL" id="VNJI01000031">
    <property type="protein sequence ID" value="TVY07810.1"/>
    <property type="molecule type" value="Genomic_DNA"/>
</dbReference>
<evidence type="ECO:0000313" key="9">
    <source>
        <dbReference type="EMBL" id="TVY07810.1"/>
    </source>
</evidence>
<evidence type="ECO:0000256" key="1">
    <source>
        <dbReference type="ARBA" id="ARBA00004141"/>
    </source>
</evidence>
<feature type="transmembrane region" description="Helical" evidence="8">
    <location>
        <begin position="302"/>
        <end position="320"/>
    </location>
</feature>
<dbReference type="OrthoDB" id="2078716at2"/>
<comment type="caution">
    <text evidence="9">The sequence shown here is derived from an EMBL/GenBank/DDBJ whole genome shotgun (WGS) entry which is preliminary data.</text>
</comment>
<keyword evidence="5 8" id="KW-0812">Transmembrane</keyword>
<feature type="transmembrane region" description="Helical" evidence="8">
    <location>
        <begin position="269"/>
        <end position="290"/>
    </location>
</feature>
<gene>
    <name evidence="9" type="ORF">FPZ49_21880</name>
</gene>
<sequence length="362" mass="40410">MIEQGRISPIQLAILIHPTILATALVTMPALTAKYAHQDLWLSPLLAGLPGVLALIVAYQLHKQFPGKTPIQYFQDILGTYLGKMIGLVYLFIYIQICGMTLRQYADFIAGTVLPLTPTLITVSSLVFVCALAVYGGVELIARSAQALIPIATITIVFMIVVMIPDMDFKQIRPILGDGFHPLLLGAWGPAGWFSEVMLFSFIFPFVTESRGVWKWSCISLIAVVLTTMIVNLACYLVLTTVLEGTSYPLLIAIRNVSLSDFFEHVESLLMAIWVIGLFVKLAVIYYIVVLGLAQWLRLDDYRVLILPIGFLLMLFSHWAGTNSQYIAFHAAKYAPFYLLTFQFVLPALLLMVSTIRRAWKI</sequence>
<keyword evidence="3" id="KW-0813">Transport</keyword>
<dbReference type="InterPro" id="IPR004761">
    <property type="entry name" value="Spore_GerAB"/>
</dbReference>